<dbReference type="GO" id="GO:0005829">
    <property type="term" value="C:cytosol"/>
    <property type="evidence" value="ECO:0007669"/>
    <property type="project" value="TreeGrafter"/>
</dbReference>
<accession>A0A0J6YCM1</accession>
<proteinExistence type="predicted"/>
<evidence type="ECO:0000259" key="3">
    <source>
        <dbReference type="Pfam" id="PF01243"/>
    </source>
</evidence>
<dbReference type="PANTHER" id="PTHR35176:SF6">
    <property type="entry name" value="HEME OXYGENASE HI_0854-RELATED"/>
    <property type="match status" value="1"/>
</dbReference>
<gene>
    <name evidence="4" type="ORF">MCHLDSM_05458</name>
</gene>
<keyword evidence="5" id="KW-1185">Reference proteome</keyword>
<dbReference type="STRING" id="37916.MCHLDSM_05458"/>
<dbReference type="Proteomes" id="UP000036513">
    <property type="component" value="Unassembled WGS sequence"/>
</dbReference>
<dbReference type="Pfam" id="PF01243">
    <property type="entry name" value="PNPOx_N"/>
    <property type="match status" value="1"/>
</dbReference>
<comment type="caution">
    <text evidence="4">The sequence shown here is derived from an EMBL/GenBank/DDBJ whole genome shotgun (WGS) entry which is preliminary data.</text>
</comment>
<organism evidence="4 5">
    <name type="scientific">Mycolicibacterium chlorophenolicum</name>
    <dbReference type="NCBI Taxonomy" id="37916"/>
    <lineage>
        <taxon>Bacteria</taxon>
        <taxon>Bacillati</taxon>
        <taxon>Actinomycetota</taxon>
        <taxon>Actinomycetes</taxon>
        <taxon>Mycobacteriales</taxon>
        <taxon>Mycobacteriaceae</taxon>
        <taxon>Mycolicibacterium</taxon>
    </lineage>
</organism>
<sequence length="188" mass="21101">MCSMIKRIDPPESSLGGLEGSQIVGKNERAKIVMTDGEITEFIERSRTATMATVLPNGRPHLVAMWYAVLDGEIWFETKAKSQKAVNLRRDPTITVMIEDGLSYDTLRGVSIDGSAEIYDDPDTNLRVGISVWERYTGPYTEEVRPFVDQMMNNRICVRVVPSRMRSWDHRKLGLGGMPVSGSTAQYL</sequence>
<dbReference type="EMBL" id="JYNL01000064">
    <property type="protein sequence ID" value="KMO70566.1"/>
    <property type="molecule type" value="Genomic_DNA"/>
</dbReference>
<feature type="compositionally biased region" description="Basic and acidic residues" evidence="2">
    <location>
        <begin position="1"/>
        <end position="10"/>
    </location>
</feature>
<dbReference type="SMR" id="A0A0J6YCM1"/>
<dbReference type="PATRIC" id="fig|37916.4.peg.5469"/>
<keyword evidence="1" id="KW-0560">Oxidoreductase</keyword>
<name>A0A0J6YCM1_9MYCO</name>
<dbReference type="InterPro" id="IPR052019">
    <property type="entry name" value="F420H2_bilvrd_red/Heme_oxyg"/>
</dbReference>
<dbReference type="InterPro" id="IPR011576">
    <property type="entry name" value="Pyridox_Oxase_N"/>
</dbReference>
<protein>
    <submittedName>
        <fullName evidence="4">Pyridoxamine 5'-phosphate oxidase</fullName>
    </submittedName>
</protein>
<dbReference type="PANTHER" id="PTHR35176">
    <property type="entry name" value="HEME OXYGENASE HI_0854-RELATED"/>
    <property type="match status" value="1"/>
</dbReference>
<dbReference type="InterPro" id="IPR019920">
    <property type="entry name" value="F420-binding_dom_put"/>
</dbReference>
<feature type="region of interest" description="Disordered" evidence="2">
    <location>
        <begin position="1"/>
        <end position="20"/>
    </location>
</feature>
<dbReference type="SUPFAM" id="SSF50475">
    <property type="entry name" value="FMN-binding split barrel"/>
    <property type="match status" value="1"/>
</dbReference>
<feature type="domain" description="Pyridoxamine 5'-phosphate oxidase N-terminal" evidence="3">
    <location>
        <begin position="37"/>
        <end position="168"/>
    </location>
</feature>
<dbReference type="AlphaFoldDB" id="A0A0J6YCM1"/>
<dbReference type="InterPro" id="IPR012349">
    <property type="entry name" value="Split_barrel_FMN-bd"/>
</dbReference>
<reference evidence="4 5" key="1">
    <citation type="journal article" date="2015" name="Genome Biol. Evol.">
        <title>Characterization of Three Mycobacterium spp. with Potential Use in Bioremediation by Genome Sequencing and Comparative Genomics.</title>
        <authorList>
            <person name="Das S."/>
            <person name="Pettersson B.M."/>
            <person name="Behra P.R."/>
            <person name="Ramesh M."/>
            <person name="Dasgupta S."/>
            <person name="Bhattacharya A."/>
            <person name="Kirsebom L.A."/>
        </authorList>
    </citation>
    <scope>NUCLEOTIDE SEQUENCE [LARGE SCALE GENOMIC DNA]</scope>
    <source>
        <strain evidence="4 5">DSM 43826</strain>
    </source>
</reference>
<evidence type="ECO:0000256" key="2">
    <source>
        <dbReference type="SAM" id="MobiDB-lite"/>
    </source>
</evidence>
<dbReference type="Gene3D" id="2.30.110.10">
    <property type="entry name" value="Electron Transport, Fmn-binding Protein, Chain A"/>
    <property type="match status" value="1"/>
</dbReference>
<dbReference type="GO" id="GO:0070967">
    <property type="term" value="F:coenzyme F420 binding"/>
    <property type="evidence" value="ECO:0007669"/>
    <property type="project" value="TreeGrafter"/>
</dbReference>
<evidence type="ECO:0000256" key="1">
    <source>
        <dbReference type="ARBA" id="ARBA00023002"/>
    </source>
</evidence>
<evidence type="ECO:0000313" key="4">
    <source>
        <dbReference type="EMBL" id="KMO70566.1"/>
    </source>
</evidence>
<evidence type="ECO:0000313" key="5">
    <source>
        <dbReference type="Proteomes" id="UP000036513"/>
    </source>
</evidence>
<dbReference type="NCBIfam" id="TIGR03618">
    <property type="entry name" value="Rv1155_F420"/>
    <property type="match status" value="1"/>
</dbReference>
<dbReference type="GO" id="GO:0016627">
    <property type="term" value="F:oxidoreductase activity, acting on the CH-CH group of donors"/>
    <property type="evidence" value="ECO:0007669"/>
    <property type="project" value="TreeGrafter"/>
</dbReference>